<name>A0A8H2ZNA3_9HELO</name>
<proteinExistence type="predicted"/>
<dbReference type="Proteomes" id="UP000624404">
    <property type="component" value="Unassembled WGS sequence"/>
</dbReference>
<organism evidence="1 2">
    <name type="scientific">Sclerotinia trifoliorum</name>
    <dbReference type="NCBI Taxonomy" id="28548"/>
    <lineage>
        <taxon>Eukaryota</taxon>
        <taxon>Fungi</taxon>
        <taxon>Dikarya</taxon>
        <taxon>Ascomycota</taxon>
        <taxon>Pezizomycotina</taxon>
        <taxon>Leotiomycetes</taxon>
        <taxon>Helotiales</taxon>
        <taxon>Sclerotiniaceae</taxon>
        <taxon>Sclerotinia</taxon>
    </lineage>
</organism>
<evidence type="ECO:0000313" key="1">
    <source>
        <dbReference type="EMBL" id="CAD6445337.1"/>
    </source>
</evidence>
<gene>
    <name evidence="1" type="ORF">SCLTRI_LOCUS5187</name>
</gene>
<dbReference type="EMBL" id="CAJHIA010000014">
    <property type="protein sequence ID" value="CAD6445337.1"/>
    <property type="molecule type" value="Genomic_DNA"/>
</dbReference>
<comment type="caution">
    <text evidence="1">The sequence shown here is derived from an EMBL/GenBank/DDBJ whole genome shotgun (WGS) entry which is preliminary data.</text>
</comment>
<dbReference type="OrthoDB" id="3543749at2759"/>
<dbReference type="AlphaFoldDB" id="A0A8H2ZNA3"/>
<protein>
    <submittedName>
        <fullName evidence="1">19e36668-df9a-4adf-bc00-66123b20fd83-CDS</fullName>
    </submittedName>
</protein>
<reference evidence="1" key="1">
    <citation type="submission" date="2020-10" db="EMBL/GenBank/DDBJ databases">
        <authorList>
            <person name="Kusch S."/>
        </authorList>
    </citation>
    <scope>NUCLEOTIDE SEQUENCE</scope>
    <source>
        <strain evidence="1">SwB9</strain>
    </source>
</reference>
<evidence type="ECO:0000313" key="2">
    <source>
        <dbReference type="Proteomes" id="UP000624404"/>
    </source>
</evidence>
<sequence length="289" mass="32106">MNHHNYQSGIGANEQLYQLPDGITIQAAPLPVHPIYYNGIQVPQYATLTQVDIYSGYIMPIHPNFGPFPLPNDHPVVPYSAEEGMHWIGYLAPDPENPILMDNEAYYMNTYDINGPLYAPSDYPQLASPTEGFPPSIAPFQPEYQQPTYFNPPSPVLTGRLSGDLPDLQNSTLNNGTGLDDPPIANPTAELVVQGYLDENIISAMENRRFLLYWNAIPHPPELTDEYCEGIRSELERMRPVWARELEAGVPLSEFSVIEDGGDVGSNVAGAANEEIEEQDGSMEWIDEA</sequence>
<keyword evidence="2" id="KW-1185">Reference proteome</keyword>
<accession>A0A8H2ZNA3</accession>